<reference evidence="2" key="1">
    <citation type="journal article" date="2019" name="Int. J. Syst. Evol. Microbiol.">
        <title>The Global Catalogue of Microorganisms (GCM) 10K type strain sequencing project: providing services to taxonomists for standard genome sequencing and annotation.</title>
        <authorList>
            <consortium name="The Broad Institute Genomics Platform"/>
            <consortium name="The Broad Institute Genome Sequencing Center for Infectious Disease"/>
            <person name="Wu L."/>
            <person name="Ma J."/>
        </authorList>
    </citation>
    <scope>NUCLEOTIDE SEQUENCE [LARGE SCALE GENOMIC DNA]</scope>
    <source>
        <strain evidence="2">JCM 17125</strain>
    </source>
</reference>
<organism evidence="1 2">
    <name type="scientific">Terrabacter ginsenosidimutans</name>
    <dbReference type="NCBI Taxonomy" id="490575"/>
    <lineage>
        <taxon>Bacteria</taxon>
        <taxon>Bacillati</taxon>
        <taxon>Actinomycetota</taxon>
        <taxon>Actinomycetes</taxon>
        <taxon>Micrococcales</taxon>
        <taxon>Intrasporangiaceae</taxon>
        <taxon>Terrabacter</taxon>
    </lineage>
</organism>
<name>A0ABP7EKY8_9MICO</name>
<evidence type="ECO:0000313" key="2">
    <source>
        <dbReference type="Proteomes" id="UP001501468"/>
    </source>
</evidence>
<dbReference type="Proteomes" id="UP001501468">
    <property type="component" value="Unassembled WGS sequence"/>
</dbReference>
<gene>
    <name evidence="1" type="ORF">GCM10022399_40540</name>
</gene>
<protein>
    <submittedName>
        <fullName evidence="1">YdeI family protein</fullName>
    </submittedName>
</protein>
<keyword evidence="2" id="KW-1185">Reference proteome</keyword>
<dbReference type="Pfam" id="PF13376">
    <property type="entry name" value="OmdA"/>
    <property type="match status" value="1"/>
</dbReference>
<proteinExistence type="predicted"/>
<evidence type="ECO:0000313" key="1">
    <source>
        <dbReference type="EMBL" id="GAA3720072.1"/>
    </source>
</evidence>
<comment type="caution">
    <text evidence="1">The sequence shown here is derived from an EMBL/GenBank/DDBJ whole genome shotgun (WGS) entry which is preliminary data.</text>
</comment>
<accession>A0ABP7EKY8</accession>
<sequence>MSAGRRSAEQTPVEVAGEPVISFATVPDCEAWFAEHHADHRGFWLKIGKVGAAETVTYAEALEVALCHGWIDGQKRGHDATYWLQRFTPRGPRSKWSQVNRDKAEALIKAGRMRPAGQAQVDTAKADGRWAAAYAGQKSATVPDDLAAALAADPQAQAFFETLTGANRYAILYRVHDAKKPETRAARIAKFVEMCHNHETVH</sequence>
<dbReference type="EMBL" id="BAABDC010000011">
    <property type="protein sequence ID" value="GAA3720072.1"/>
    <property type="molecule type" value="Genomic_DNA"/>
</dbReference>